<dbReference type="AlphaFoldDB" id="A0AAV8TXS5"/>
<dbReference type="PANTHER" id="PTHR33095:SF127">
    <property type="entry name" value="OS05G0578100 PROTEIN"/>
    <property type="match status" value="1"/>
</dbReference>
<dbReference type="EMBL" id="JAIWQS010000002">
    <property type="protein sequence ID" value="KAJ8771801.1"/>
    <property type="molecule type" value="Genomic_DNA"/>
</dbReference>
<dbReference type="Proteomes" id="UP001159364">
    <property type="component" value="Linkage Group LG02"/>
</dbReference>
<proteinExistence type="predicted"/>
<dbReference type="Pfam" id="PF07816">
    <property type="entry name" value="DUF1645"/>
    <property type="match status" value="1"/>
</dbReference>
<evidence type="ECO:0000313" key="3">
    <source>
        <dbReference type="Proteomes" id="UP001159364"/>
    </source>
</evidence>
<organism evidence="2 3">
    <name type="scientific">Erythroxylum novogranatense</name>
    <dbReference type="NCBI Taxonomy" id="1862640"/>
    <lineage>
        <taxon>Eukaryota</taxon>
        <taxon>Viridiplantae</taxon>
        <taxon>Streptophyta</taxon>
        <taxon>Embryophyta</taxon>
        <taxon>Tracheophyta</taxon>
        <taxon>Spermatophyta</taxon>
        <taxon>Magnoliopsida</taxon>
        <taxon>eudicotyledons</taxon>
        <taxon>Gunneridae</taxon>
        <taxon>Pentapetalae</taxon>
        <taxon>rosids</taxon>
        <taxon>fabids</taxon>
        <taxon>Malpighiales</taxon>
        <taxon>Erythroxylaceae</taxon>
        <taxon>Erythroxylum</taxon>
    </lineage>
</organism>
<dbReference type="InterPro" id="IPR012442">
    <property type="entry name" value="DUF1645_plant"/>
</dbReference>
<sequence length="243" mass="27472">MKPGASIIHSPSFNSYSSENLADIAARVVHELADEDRPDSDEYRVFSCNDDVETCKEEEEEEEFEFAVVSRDAGGSPISADEIFYNGQIRPMYPLFNTDLLLDGEEQGKYSQSASNFNETSTDKSKRSQLKKLFDEERETTSSCSSSESDDLDGLPAGSYCVWTPKKAAMERSPERCKKSMSMGSSSKRWKLRDLVFRSNSEGKEAFLFLSKSNNKKENQKEKGYVKRSSFLPYRPPLVFSSN</sequence>
<name>A0AAV8TXS5_9ROSI</name>
<dbReference type="PANTHER" id="PTHR33095">
    <property type="entry name" value="OS07G0619500 PROTEIN"/>
    <property type="match status" value="1"/>
</dbReference>
<reference evidence="2 3" key="1">
    <citation type="submission" date="2021-09" db="EMBL/GenBank/DDBJ databases">
        <title>Genomic insights and catalytic innovation underlie evolution of tropane alkaloids biosynthesis.</title>
        <authorList>
            <person name="Wang Y.-J."/>
            <person name="Tian T."/>
            <person name="Huang J.-P."/>
            <person name="Huang S.-X."/>
        </authorList>
    </citation>
    <scope>NUCLEOTIDE SEQUENCE [LARGE SCALE GENOMIC DNA]</scope>
    <source>
        <strain evidence="2">KIB-2018</strain>
        <tissue evidence="2">Leaf</tissue>
    </source>
</reference>
<feature type="compositionally biased region" description="Polar residues" evidence="1">
    <location>
        <begin position="109"/>
        <end position="120"/>
    </location>
</feature>
<keyword evidence="3" id="KW-1185">Reference proteome</keyword>
<protein>
    <submittedName>
        <fullName evidence="2">Uncharacterized protein</fullName>
    </submittedName>
</protein>
<feature type="region of interest" description="Disordered" evidence="1">
    <location>
        <begin position="107"/>
        <end position="153"/>
    </location>
</feature>
<accession>A0AAV8TXS5</accession>
<evidence type="ECO:0000313" key="2">
    <source>
        <dbReference type="EMBL" id="KAJ8771801.1"/>
    </source>
</evidence>
<evidence type="ECO:0000256" key="1">
    <source>
        <dbReference type="SAM" id="MobiDB-lite"/>
    </source>
</evidence>
<comment type="caution">
    <text evidence="2">The sequence shown here is derived from an EMBL/GenBank/DDBJ whole genome shotgun (WGS) entry which is preliminary data.</text>
</comment>
<gene>
    <name evidence="2" type="ORF">K2173_026978</name>
</gene>